<accession>A0A5K0XLD2</accession>
<proteinExistence type="predicted"/>
<dbReference type="EMBL" id="LR721776">
    <property type="protein sequence ID" value="VVV66314.1"/>
    <property type="molecule type" value="Genomic_DNA"/>
</dbReference>
<gene>
    <name evidence="1" type="ORF">NYM_LOCUS6722</name>
</gene>
<sequence length="77" mass="8789">MWKVTLTSIHLPAFVTRRAVFLEIKMIGVVVVRLCHRFIFTESSFLITTSVEKDAGIAAFHGSFADHLGCRWEIFSF</sequence>
<name>A0A5K0XLD2_9MAGN</name>
<organism evidence="1">
    <name type="scientific">Nymphaea colorata</name>
    <name type="common">pocket water lily</name>
    <dbReference type="NCBI Taxonomy" id="210225"/>
    <lineage>
        <taxon>Eukaryota</taxon>
        <taxon>Viridiplantae</taxon>
        <taxon>Streptophyta</taxon>
        <taxon>Embryophyta</taxon>
        <taxon>Tracheophyta</taxon>
        <taxon>Spermatophyta</taxon>
        <taxon>Magnoliopsida</taxon>
        <taxon>Nymphaeales</taxon>
        <taxon>Nymphaeaceae</taxon>
        <taxon>Nymphaea</taxon>
    </lineage>
</organism>
<dbReference type="AlphaFoldDB" id="A0A5K0XLD2"/>
<reference evidence="1" key="1">
    <citation type="submission" date="2019-09" db="EMBL/GenBank/DDBJ databases">
        <authorList>
            <person name="Zhang L."/>
        </authorList>
    </citation>
    <scope>NUCLEOTIDE SEQUENCE</scope>
</reference>
<protein>
    <submittedName>
        <fullName evidence="1">Uncharacterized protein</fullName>
    </submittedName>
</protein>
<dbReference type="Gramene" id="NC11G0122280.1">
    <property type="protein sequence ID" value="NC11G0122280.1:cds"/>
    <property type="gene ID" value="NC11G0122280"/>
</dbReference>
<evidence type="ECO:0000313" key="1">
    <source>
        <dbReference type="EMBL" id="VVV66314.1"/>
    </source>
</evidence>